<evidence type="ECO:0000313" key="1">
    <source>
        <dbReference type="EMBL" id="EYC21240.1"/>
    </source>
</evidence>
<protein>
    <recommendedName>
        <fullName evidence="3">SCP domain-containing protein</fullName>
    </recommendedName>
</protein>
<organism evidence="1 2">
    <name type="scientific">Ancylostoma ceylanicum</name>
    <dbReference type="NCBI Taxonomy" id="53326"/>
    <lineage>
        <taxon>Eukaryota</taxon>
        <taxon>Metazoa</taxon>
        <taxon>Ecdysozoa</taxon>
        <taxon>Nematoda</taxon>
        <taxon>Chromadorea</taxon>
        <taxon>Rhabditida</taxon>
        <taxon>Rhabditina</taxon>
        <taxon>Rhabditomorpha</taxon>
        <taxon>Strongyloidea</taxon>
        <taxon>Ancylostomatidae</taxon>
        <taxon>Ancylostomatinae</taxon>
        <taxon>Ancylostoma</taxon>
    </lineage>
</organism>
<reference evidence="2" key="1">
    <citation type="journal article" date="2015" name="Nat. Genet.">
        <title>The genome and transcriptome of the zoonotic hookworm Ancylostoma ceylanicum identify infection-specific gene families.</title>
        <authorList>
            <person name="Schwarz E.M."/>
            <person name="Hu Y."/>
            <person name="Antoshechkin I."/>
            <person name="Miller M.M."/>
            <person name="Sternberg P.W."/>
            <person name="Aroian R.V."/>
        </authorList>
    </citation>
    <scope>NUCLEOTIDE SEQUENCE</scope>
    <source>
        <strain evidence="2">HY135</strain>
    </source>
</reference>
<name>A0A016V1B1_9BILA</name>
<dbReference type="InterPro" id="IPR035109">
    <property type="entry name" value="ASPR"/>
</dbReference>
<evidence type="ECO:0008006" key="3">
    <source>
        <dbReference type="Google" id="ProtNLM"/>
    </source>
</evidence>
<keyword evidence="2" id="KW-1185">Reference proteome</keyword>
<dbReference type="Pfam" id="PF17641">
    <property type="entry name" value="ASPRs"/>
    <property type="match status" value="1"/>
</dbReference>
<dbReference type="AlphaFoldDB" id="A0A016V1B1"/>
<gene>
    <name evidence="1" type="primary">Acey_s0020.g73</name>
    <name evidence="1" type="ORF">Y032_0020g73</name>
</gene>
<proteinExistence type="predicted"/>
<accession>A0A016V1B1</accession>
<evidence type="ECO:0000313" key="2">
    <source>
        <dbReference type="Proteomes" id="UP000024635"/>
    </source>
</evidence>
<comment type="caution">
    <text evidence="1">The sequence shown here is derived from an EMBL/GenBank/DDBJ whole genome shotgun (WGS) entry which is preliminary data.</text>
</comment>
<dbReference type="Proteomes" id="UP000024635">
    <property type="component" value="Unassembled WGS sequence"/>
</dbReference>
<sequence length="102" mass="11130">MDTPTPGSPFFLTLTSGNCDLGYITKYDCGMEHIAQEAVKSIGQGQSDQTGKTVVYEGEKNKINLKEAVEIWKSKLGDINNKSKFGCIVKSGENFKLACAFD</sequence>
<dbReference type="EMBL" id="JARK01001356">
    <property type="protein sequence ID" value="EYC21240.1"/>
    <property type="molecule type" value="Genomic_DNA"/>
</dbReference>